<sequence>MIESADMCGCFYCLAAFKPGEITEWVDDGDGYTAICPRCGVDSVIPSRHGYPITRAFLGEMREYWF</sequence>
<evidence type="ECO:0000313" key="1">
    <source>
        <dbReference type="EMBL" id="KUH59605.1"/>
    </source>
</evidence>
<comment type="caution">
    <text evidence="1">The sequence shown here is derived from an EMBL/GenBank/DDBJ whole genome shotgun (WGS) entry which is preliminary data.</text>
</comment>
<keyword evidence="2" id="KW-1185">Reference proteome</keyword>
<evidence type="ECO:0000313" key="2">
    <source>
        <dbReference type="Proteomes" id="UP000054078"/>
    </source>
</evidence>
<accession>A0A100YXP4</accession>
<dbReference type="OrthoDB" id="9800296at2"/>
<proteinExistence type="predicted"/>
<dbReference type="AlphaFoldDB" id="A0A100YXP4"/>
<gene>
    <name evidence="1" type="ORF">AUL39_03390</name>
</gene>
<name>A0A100YXP4_TRASO</name>
<reference evidence="1 2" key="1">
    <citation type="submission" date="2015-12" db="EMBL/GenBank/DDBJ databases">
        <title>Draft Genome Sequence of Olsenella scatoligenes SK9K4T; a Producer of 3-Methylindole- (skatole) and 4-Methylphenol- (p-cresol) Isolated from Pig Feces.</title>
        <authorList>
            <person name="Li X."/>
            <person name="Borg B."/>
            <person name="Canibe N."/>
        </authorList>
    </citation>
    <scope>NUCLEOTIDE SEQUENCE [LARGE SCALE GENOMIC DNA]</scope>
    <source>
        <strain evidence="1 2">SK9K4</strain>
    </source>
</reference>
<dbReference type="EMBL" id="LOJF01000001">
    <property type="protein sequence ID" value="KUH59605.1"/>
    <property type="molecule type" value="Genomic_DNA"/>
</dbReference>
<organism evidence="1 2">
    <name type="scientific">Tractidigestivibacter scatoligenes</name>
    <name type="common">Olsenella scatoligenes</name>
    <dbReference type="NCBI Taxonomy" id="1299998"/>
    <lineage>
        <taxon>Bacteria</taxon>
        <taxon>Bacillati</taxon>
        <taxon>Actinomycetota</taxon>
        <taxon>Coriobacteriia</taxon>
        <taxon>Coriobacteriales</taxon>
        <taxon>Atopobiaceae</taxon>
        <taxon>Tractidigestivibacter</taxon>
    </lineage>
</organism>
<dbReference type="Proteomes" id="UP000054078">
    <property type="component" value="Unassembled WGS sequence"/>
</dbReference>
<protein>
    <submittedName>
        <fullName evidence="1">Cytoplasmic protein</fullName>
    </submittedName>
</protein>